<reference evidence="20 21" key="1">
    <citation type="submission" date="2016-10" db="EMBL/GenBank/DDBJ databases">
        <title>Genome sequence of a sulfur-reducing bacterium Desulfurobacterium indicum K6013.</title>
        <authorList>
            <person name="Cao J."/>
            <person name="Shao Z."/>
            <person name="Alain K."/>
            <person name="Jebbar M."/>
        </authorList>
    </citation>
    <scope>NUCLEOTIDE SEQUENCE [LARGE SCALE GENOMIC DNA]</scope>
    <source>
        <strain evidence="20 21">K6013</strain>
    </source>
</reference>
<evidence type="ECO:0000256" key="15">
    <source>
        <dbReference type="ARBA" id="ARBA00023136"/>
    </source>
</evidence>
<keyword evidence="14" id="KW-0443">Lipid metabolism</keyword>
<evidence type="ECO:0000256" key="1">
    <source>
        <dbReference type="ARBA" id="ARBA00001698"/>
    </source>
</evidence>
<comment type="caution">
    <text evidence="20">The sequence shown here is derived from an EMBL/GenBank/DDBJ whole genome shotgun (WGS) entry which is preliminary data.</text>
</comment>
<name>A0A1R1MMD3_9BACT</name>
<dbReference type="UniPathway" id="UPA00557">
    <property type="reaction ID" value="UER00614"/>
</dbReference>
<keyword evidence="17" id="KW-1208">Phospholipid metabolism</keyword>
<evidence type="ECO:0000256" key="19">
    <source>
        <dbReference type="SAM" id="Phobius"/>
    </source>
</evidence>
<accession>A0A1R1MMD3</accession>
<dbReference type="InterPro" id="IPR000374">
    <property type="entry name" value="PC_trans"/>
</dbReference>
<evidence type="ECO:0000313" key="21">
    <source>
        <dbReference type="Proteomes" id="UP000187408"/>
    </source>
</evidence>
<feature type="transmembrane region" description="Helical" evidence="19">
    <location>
        <begin position="6"/>
        <end position="38"/>
    </location>
</feature>
<dbReference type="PANTHER" id="PTHR46382">
    <property type="entry name" value="PHOSPHATIDATE CYTIDYLYLTRANSFERASE"/>
    <property type="match status" value="1"/>
</dbReference>
<keyword evidence="9" id="KW-0444">Lipid biosynthesis</keyword>
<evidence type="ECO:0000256" key="10">
    <source>
        <dbReference type="ARBA" id="ARBA00022679"/>
    </source>
</evidence>
<feature type="transmembrane region" description="Helical" evidence="19">
    <location>
        <begin position="73"/>
        <end position="89"/>
    </location>
</feature>
<evidence type="ECO:0000256" key="18">
    <source>
        <dbReference type="RuleBase" id="RU003938"/>
    </source>
</evidence>
<dbReference type="PROSITE" id="PS01315">
    <property type="entry name" value="CDS"/>
    <property type="match status" value="1"/>
</dbReference>
<keyword evidence="8" id="KW-1003">Cell membrane</keyword>
<evidence type="ECO:0000256" key="5">
    <source>
        <dbReference type="ARBA" id="ARBA00010185"/>
    </source>
</evidence>
<evidence type="ECO:0000256" key="4">
    <source>
        <dbReference type="ARBA" id="ARBA00005189"/>
    </source>
</evidence>
<feature type="transmembrane region" description="Helical" evidence="19">
    <location>
        <begin position="96"/>
        <end position="115"/>
    </location>
</feature>
<keyword evidence="13 19" id="KW-1133">Transmembrane helix</keyword>
<evidence type="ECO:0000256" key="14">
    <source>
        <dbReference type="ARBA" id="ARBA00023098"/>
    </source>
</evidence>
<evidence type="ECO:0000256" key="11">
    <source>
        <dbReference type="ARBA" id="ARBA00022692"/>
    </source>
</evidence>
<gene>
    <name evidence="20" type="ORF">BLW93_02395</name>
</gene>
<feature type="transmembrane region" description="Helical" evidence="19">
    <location>
        <begin position="158"/>
        <end position="175"/>
    </location>
</feature>
<dbReference type="Pfam" id="PF01148">
    <property type="entry name" value="CTP_transf_1"/>
    <property type="match status" value="1"/>
</dbReference>
<dbReference type="GO" id="GO:0016024">
    <property type="term" value="P:CDP-diacylglycerol biosynthetic process"/>
    <property type="evidence" value="ECO:0007669"/>
    <property type="project" value="UniProtKB-UniPathway"/>
</dbReference>
<protein>
    <recommendedName>
        <fullName evidence="7 18">Phosphatidate cytidylyltransferase</fullName>
        <ecNumber evidence="6 18">2.7.7.41</ecNumber>
    </recommendedName>
</protein>
<dbReference type="EMBL" id="MOEN01000006">
    <property type="protein sequence ID" value="OMH40913.1"/>
    <property type="molecule type" value="Genomic_DNA"/>
</dbReference>
<comment type="pathway">
    <text evidence="3 18">Phospholipid metabolism; CDP-diacylglycerol biosynthesis; CDP-diacylglycerol from sn-glycerol 3-phosphate: step 3/3.</text>
</comment>
<dbReference type="PANTHER" id="PTHR46382:SF1">
    <property type="entry name" value="PHOSPHATIDATE CYTIDYLYLTRANSFERASE"/>
    <property type="match status" value="1"/>
</dbReference>
<evidence type="ECO:0000256" key="17">
    <source>
        <dbReference type="ARBA" id="ARBA00023264"/>
    </source>
</evidence>
<evidence type="ECO:0000256" key="2">
    <source>
        <dbReference type="ARBA" id="ARBA00004651"/>
    </source>
</evidence>
<keyword evidence="12 18" id="KW-0548">Nucleotidyltransferase</keyword>
<dbReference type="GO" id="GO:0004605">
    <property type="term" value="F:phosphatidate cytidylyltransferase activity"/>
    <property type="evidence" value="ECO:0007669"/>
    <property type="project" value="UniProtKB-EC"/>
</dbReference>
<proteinExistence type="inferred from homology"/>
<evidence type="ECO:0000256" key="7">
    <source>
        <dbReference type="ARBA" id="ARBA00019373"/>
    </source>
</evidence>
<evidence type="ECO:0000256" key="6">
    <source>
        <dbReference type="ARBA" id="ARBA00012487"/>
    </source>
</evidence>
<comment type="similarity">
    <text evidence="5 18">Belongs to the CDS family.</text>
</comment>
<dbReference type="GO" id="GO:0005886">
    <property type="term" value="C:plasma membrane"/>
    <property type="evidence" value="ECO:0007669"/>
    <property type="project" value="UniProtKB-SubCell"/>
</dbReference>
<evidence type="ECO:0000256" key="16">
    <source>
        <dbReference type="ARBA" id="ARBA00023209"/>
    </source>
</evidence>
<dbReference type="Proteomes" id="UP000187408">
    <property type="component" value="Unassembled WGS sequence"/>
</dbReference>
<keyword evidence="16" id="KW-0594">Phospholipid biosynthesis</keyword>
<keyword evidence="11 18" id="KW-0812">Transmembrane</keyword>
<evidence type="ECO:0000313" key="20">
    <source>
        <dbReference type="EMBL" id="OMH40913.1"/>
    </source>
</evidence>
<feature type="transmembrane region" description="Helical" evidence="19">
    <location>
        <begin position="121"/>
        <end position="138"/>
    </location>
</feature>
<evidence type="ECO:0000256" key="9">
    <source>
        <dbReference type="ARBA" id="ARBA00022516"/>
    </source>
</evidence>
<comment type="subcellular location">
    <subcellularLocation>
        <location evidence="2">Cell membrane</location>
        <topology evidence="2">Multi-pass membrane protein</topology>
    </subcellularLocation>
</comment>
<dbReference type="OrthoDB" id="9799199at2"/>
<feature type="transmembrane region" description="Helical" evidence="19">
    <location>
        <begin position="181"/>
        <end position="201"/>
    </location>
</feature>
<comment type="catalytic activity">
    <reaction evidence="1 18">
        <text>a 1,2-diacyl-sn-glycero-3-phosphate + CTP + H(+) = a CDP-1,2-diacyl-sn-glycerol + diphosphate</text>
        <dbReference type="Rhea" id="RHEA:16229"/>
        <dbReference type="ChEBI" id="CHEBI:15378"/>
        <dbReference type="ChEBI" id="CHEBI:33019"/>
        <dbReference type="ChEBI" id="CHEBI:37563"/>
        <dbReference type="ChEBI" id="CHEBI:58332"/>
        <dbReference type="ChEBI" id="CHEBI:58608"/>
        <dbReference type="EC" id="2.7.7.41"/>
    </reaction>
</comment>
<dbReference type="STRING" id="1914305.BLW93_02395"/>
<evidence type="ECO:0000256" key="13">
    <source>
        <dbReference type="ARBA" id="ARBA00022989"/>
    </source>
</evidence>
<dbReference type="RefSeq" id="WP_076712523.1">
    <property type="nucleotide sequence ID" value="NZ_MOEN01000006.1"/>
</dbReference>
<sequence length="253" mass="27954">MSDRIIGALIVIAYALIMLKATGAFYLFLVLFLGLQIIGELLDITGLSEYRFVPFVIFTFSIVLFSHLHHREIIVPLTILSLFFYLTIIENIESKTFFPFTLTFTYITIGIGSIATFNWKLLVFLISIVWSVDTLAYLTGRYFGKHKLAPAISPKKTVEGSVGGSIGGTIISLIVGTRLGIINYSATTVGILFALTIISQIGDLFESYLKRYFDVKDSGNTIPGHGGVLDRLDSSIAVAPFLLMFLNSGIRLF</sequence>
<dbReference type="AlphaFoldDB" id="A0A1R1MMD3"/>
<evidence type="ECO:0000256" key="3">
    <source>
        <dbReference type="ARBA" id="ARBA00005119"/>
    </source>
</evidence>
<organism evidence="20 21">
    <name type="scientific">Desulfurobacterium indicum</name>
    <dbReference type="NCBI Taxonomy" id="1914305"/>
    <lineage>
        <taxon>Bacteria</taxon>
        <taxon>Pseudomonadati</taxon>
        <taxon>Aquificota</taxon>
        <taxon>Aquificia</taxon>
        <taxon>Desulfurobacteriales</taxon>
        <taxon>Desulfurobacteriaceae</taxon>
        <taxon>Desulfurobacterium</taxon>
    </lineage>
</organism>
<dbReference type="EC" id="2.7.7.41" evidence="6 18"/>
<feature type="transmembrane region" description="Helical" evidence="19">
    <location>
        <begin position="50"/>
        <end position="67"/>
    </location>
</feature>
<keyword evidence="10 18" id="KW-0808">Transferase</keyword>
<evidence type="ECO:0000256" key="12">
    <source>
        <dbReference type="ARBA" id="ARBA00022695"/>
    </source>
</evidence>
<keyword evidence="15 19" id="KW-0472">Membrane</keyword>
<keyword evidence="21" id="KW-1185">Reference proteome</keyword>
<comment type="pathway">
    <text evidence="4">Lipid metabolism.</text>
</comment>
<evidence type="ECO:0000256" key="8">
    <source>
        <dbReference type="ARBA" id="ARBA00022475"/>
    </source>
</evidence>